<protein>
    <submittedName>
        <fullName evidence="2">Uncharacterized protein</fullName>
    </submittedName>
</protein>
<evidence type="ECO:0000313" key="1">
    <source>
        <dbReference type="EMBL" id="MDQ0567317.1"/>
    </source>
</evidence>
<dbReference type="Proteomes" id="UP001238601">
    <property type="component" value="Unassembled WGS sequence"/>
</dbReference>
<reference evidence="1 4" key="2">
    <citation type="submission" date="2023-07" db="EMBL/GenBank/DDBJ databases">
        <title>Genomic Encyclopedia of Type Strains, Phase IV (KMG-IV): sequencing the most valuable type-strain genomes for metagenomic binning, comparative biology and taxonomic classification.</title>
        <authorList>
            <person name="Goeker M."/>
        </authorList>
    </citation>
    <scope>NUCLEOTIDE SEQUENCE [LARGE SCALE GENOMIC DNA]</scope>
    <source>
        <strain evidence="1 4">DSM 14432</strain>
    </source>
</reference>
<evidence type="ECO:0000313" key="2">
    <source>
        <dbReference type="EMBL" id="MXP36936.1"/>
    </source>
</evidence>
<evidence type="ECO:0000313" key="4">
    <source>
        <dbReference type="Proteomes" id="UP001238601"/>
    </source>
</evidence>
<organism evidence="2 3">
    <name type="scientific">Qipengyuania citrea</name>
    <dbReference type="NCBI Taxonomy" id="225971"/>
    <lineage>
        <taxon>Bacteria</taxon>
        <taxon>Pseudomonadati</taxon>
        <taxon>Pseudomonadota</taxon>
        <taxon>Alphaproteobacteria</taxon>
        <taxon>Sphingomonadales</taxon>
        <taxon>Erythrobacteraceae</taxon>
        <taxon>Qipengyuania</taxon>
    </lineage>
</organism>
<dbReference type="EMBL" id="JAUSWK010000006">
    <property type="protein sequence ID" value="MDQ0567317.1"/>
    <property type="molecule type" value="Genomic_DNA"/>
</dbReference>
<gene>
    <name evidence="2" type="ORF">GRI55_14395</name>
    <name evidence="1" type="ORF">QOZ97_002872</name>
</gene>
<dbReference type="AlphaFoldDB" id="A0A6I4UES6"/>
<evidence type="ECO:0000313" key="3">
    <source>
        <dbReference type="Proteomes" id="UP000439914"/>
    </source>
</evidence>
<accession>A0A6I4UES6</accession>
<dbReference type="GeneID" id="93687680"/>
<name>A0A6I4UES6_9SPHN</name>
<proteinExistence type="predicted"/>
<dbReference type="RefSeq" id="WP_063511662.1">
    <property type="nucleotide sequence ID" value="NZ_JAUSWK010000006.1"/>
</dbReference>
<comment type="caution">
    <text evidence="2">The sequence shown here is derived from an EMBL/GenBank/DDBJ whole genome shotgun (WGS) entry which is preliminary data.</text>
</comment>
<sequence length="173" mass="19154">MTEIEQQKRIANYLAAFAHLVGGQPGRFAEFRDKVDVMLSGTAPHAFSLMQFSDRVQATGRPLIWVHQPAESPHVPQIGLVAQVDGGTHYVENCMLCLTGEDDRATLVPDGFNLGAYRFDDMLDLHHITQAPASNLDAADGDMVRAYKRLIAIQADQWERGDIFDLPHLARAA</sequence>
<keyword evidence="4" id="KW-1185">Reference proteome</keyword>
<dbReference type="EMBL" id="WTYG01000010">
    <property type="protein sequence ID" value="MXP36936.1"/>
    <property type="molecule type" value="Genomic_DNA"/>
</dbReference>
<dbReference type="Proteomes" id="UP000439914">
    <property type="component" value="Unassembled WGS sequence"/>
</dbReference>
<reference evidence="2 3" key="1">
    <citation type="submission" date="2019-12" db="EMBL/GenBank/DDBJ databases">
        <title>Genomic-based taxomic classification of the family Erythrobacteraceae.</title>
        <authorList>
            <person name="Xu L."/>
        </authorList>
    </citation>
    <scope>NUCLEOTIDE SEQUENCE [LARGE SCALE GENOMIC DNA]</scope>
    <source>
        <strain evidence="2 3">CGMCC 1.8703</strain>
    </source>
</reference>